<keyword evidence="8 12" id="KW-1133">Transmembrane helix</keyword>
<feature type="transmembrane region" description="Helical" evidence="12">
    <location>
        <begin position="226"/>
        <end position="247"/>
    </location>
</feature>
<dbReference type="NCBIfam" id="TIGR01103">
    <property type="entry name" value="fliP"/>
    <property type="match status" value="1"/>
</dbReference>
<dbReference type="PATRIC" id="fig|35818.11.peg.583"/>
<evidence type="ECO:0000313" key="15">
    <source>
        <dbReference type="Proteomes" id="UP000037997"/>
    </source>
</evidence>
<keyword evidence="13" id="KW-0282">Flagellum</keyword>
<dbReference type="STRING" id="35818.HPU229336_07625"/>
<dbReference type="GO" id="GO:0009306">
    <property type="term" value="P:protein secretion"/>
    <property type="evidence" value="ECO:0007669"/>
    <property type="project" value="UniProtKB-UniRule"/>
</dbReference>
<gene>
    <name evidence="12 14" type="primary">fliP</name>
    <name evidence="13" type="ORF">HPU229334_02965</name>
    <name evidence="14" type="ORF">NCTC13156_00657</name>
</gene>
<comment type="caution">
    <text evidence="12">Lacks conserved residue(s) required for the propagation of feature annotation.</text>
</comment>
<dbReference type="AlphaFoldDB" id="A0A0N1MMZ4"/>
<name>A0A0N1MMZ4_9HELI</name>
<evidence type="ECO:0000256" key="4">
    <source>
        <dbReference type="ARBA" id="ARBA00022475"/>
    </source>
</evidence>
<comment type="function">
    <text evidence="12">Plays a role in the flagellum-specific transport system.</text>
</comment>
<evidence type="ECO:0000313" key="16">
    <source>
        <dbReference type="Proteomes" id="UP000255269"/>
    </source>
</evidence>
<evidence type="ECO:0000256" key="8">
    <source>
        <dbReference type="ARBA" id="ARBA00022989"/>
    </source>
</evidence>
<keyword evidence="13" id="KW-0969">Cilium</keyword>
<comment type="subcellular location">
    <subcellularLocation>
        <location evidence="12">Cell membrane</location>
        <topology evidence="12">Multi-pass membrane protein</topology>
    </subcellularLocation>
    <subcellularLocation>
        <location evidence="12">Bacterial flagellum basal body</location>
    </subcellularLocation>
</comment>
<dbReference type="GO" id="GO:0009425">
    <property type="term" value="C:bacterial-type flagellum basal body"/>
    <property type="evidence" value="ECO:0007669"/>
    <property type="project" value="UniProtKB-SubCell"/>
</dbReference>
<dbReference type="EMBL" id="UGJF01000001">
    <property type="protein sequence ID" value="STQ87836.1"/>
    <property type="molecule type" value="Genomic_DNA"/>
</dbReference>
<keyword evidence="6 12" id="KW-1005">Bacterial flagellum biogenesis</keyword>
<evidence type="ECO:0000313" key="14">
    <source>
        <dbReference type="EMBL" id="STQ87836.1"/>
    </source>
</evidence>
<reference evidence="14 16" key="2">
    <citation type="submission" date="2018-06" db="EMBL/GenBank/DDBJ databases">
        <authorList>
            <consortium name="Pathogen Informatics"/>
            <person name="Doyle S."/>
        </authorList>
    </citation>
    <scope>NUCLEOTIDE SEQUENCE [LARGE SCALE GENOMIC DNA]</scope>
    <source>
        <strain evidence="14 16">NCTC13156</strain>
    </source>
</reference>
<organism evidence="13 15">
    <name type="scientific">Helicobacter pullorum</name>
    <dbReference type="NCBI Taxonomy" id="35818"/>
    <lineage>
        <taxon>Bacteria</taxon>
        <taxon>Pseudomonadati</taxon>
        <taxon>Campylobacterota</taxon>
        <taxon>Epsilonproteobacteria</taxon>
        <taxon>Campylobacterales</taxon>
        <taxon>Helicobacteraceae</taxon>
        <taxon>Helicobacter</taxon>
    </lineage>
</organism>
<keyword evidence="9 12" id="KW-0472">Membrane</keyword>
<evidence type="ECO:0000256" key="7">
    <source>
        <dbReference type="ARBA" id="ARBA00022927"/>
    </source>
</evidence>
<dbReference type="Pfam" id="PF00813">
    <property type="entry name" value="FliP"/>
    <property type="match status" value="1"/>
</dbReference>
<protein>
    <recommendedName>
        <fullName evidence="2 12">Flagellar biosynthetic protein FliP</fullName>
    </recommendedName>
</protein>
<dbReference type="GeneID" id="93196731"/>
<dbReference type="PRINTS" id="PR01302">
    <property type="entry name" value="TYPE3IMPPROT"/>
</dbReference>
<evidence type="ECO:0000256" key="10">
    <source>
        <dbReference type="ARBA" id="ARBA00023143"/>
    </source>
</evidence>
<evidence type="ECO:0000256" key="11">
    <source>
        <dbReference type="ARBA" id="ARBA00023225"/>
    </source>
</evidence>
<evidence type="ECO:0000256" key="2">
    <source>
        <dbReference type="ARBA" id="ARBA00021714"/>
    </source>
</evidence>
<feature type="transmembrane region" description="Helical" evidence="12">
    <location>
        <begin position="48"/>
        <end position="81"/>
    </location>
</feature>
<keyword evidence="5 12" id="KW-0812">Transmembrane</keyword>
<dbReference type="PANTHER" id="PTHR30587:SF0">
    <property type="entry name" value="FLAGELLAR BIOSYNTHETIC PROTEIN FLIP"/>
    <property type="match status" value="1"/>
</dbReference>
<evidence type="ECO:0000313" key="13">
    <source>
        <dbReference type="EMBL" id="KPH56372.1"/>
    </source>
</evidence>
<accession>A0A0N1MMZ4</accession>
<feature type="transmembrane region" description="Helical" evidence="12">
    <location>
        <begin position="194"/>
        <end position="214"/>
    </location>
</feature>
<sequence>MLSRFLLIVVFLPLVIFAAPPELPQSPTIPTIDLTLSAPNEPGDLVAILNIVIVLTLLVLAPSLVLMATSFARILIVFSFLRTAMGTQQSPPTQLLVSFALILTMFIMEPVVKEGYEKGVKPYVAKEISYQEAFVRASQPFKDFMIRNTRPKDLALFYRIRGMENPQNAQEVPFTIALPAFIISEMKTAFQIGFLLYLPFLVIDMVISSILMAMGMMMLPPTMISLPFKILIFILVDGFNLLTMNLVESFR</sequence>
<comment type="similarity">
    <text evidence="1 12">Belongs to the FliP/MopC/SpaP family.</text>
</comment>
<keyword evidence="3 12" id="KW-0813">Transport</keyword>
<dbReference type="Proteomes" id="UP000255269">
    <property type="component" value="Unassembled WGS sequence"/>
</dbReference>
<dbReference type="InterPro" id="IPR005838">
    <property type="entry name" value="T3SS_IM_P"/>
</dbReference>
<reference evidence="13 15" key="1">
    <citation type="submission" date="2014-06" db="EMBL/GenBank/DDBJ databases">
        <title>Helicobacter pullorum isolates in fresh chicken meat - phenotypic and genotypic features.</title>
        <authorList>
            <person name="Borges V."/>
            <person name="Santos A."/>
            <person name="Correia C.B."/>
            <person name="Saraiva M."/>
            <person name="Menard A."/>
            <person name="Vieira L."/>
            <person name="Sampaio D.A."/>
            <person name="Gomes J.P."/>
            <person name="Oleastro M."/>
        </authorList>
    </citation>
    <scope>NUCLEOTIDE SEQUENCE [LARGE SCALE GENOMIC DNA]</scope>
    <source>
        <strain evidence="13 15">229334/12</strain>
    </source>
</reference>
<keyword evidence="13" id="KW-0966">Cell projection</keyword>
<keyword evidence="7 12" id="KW-0653">Protein transport</keyword>
<proteinExistence type="inferred from homology"/>
<dbReference type="PRINTS" id="PR00951">
    <property type="entry name" value="FLGBIOSNFLIP"/>
</dbReference>
<dbReference type="InterPro" id="IPR005837">
    <property type="entry name" value="FliP"/>
</dbReference>
<evidence type="ECO:0000256" key="9">
    <source>
        <dbReference type="ARBA" id="ARBA00023136"/>
    </source>
</evidence>
<keyword evidence="11 12" id="KW-1006">Bacterial flagellum protein export</keyword>
<dbReference type="RefSeq" id="WP_054194847.1">
    <property type="nucleotide sequence ID" value="NZ_CAKMIM010000001.1"/>
</dbReference>
<keyword evidence="4 12" id="KW-1003">Cell membrane</keyword>
<dbReference type="GO" id="GO:0044781">
    <property type="term" value="P:bacterial-type flagellum organization"/>
    <property type="evidence" value="ECO:0007669"/>
    <property type="project" value="UniProtKB-UniRule"/>
</dbReference>
<evidence type="ECO:0000256" key="1">
    <source>
        <dbReference type="ARBA" id="ARBA00006257"/>
    </source>
</evidence>
<dbReference type="Proteomes" id="UP000037997">
    <property type="component" value="Unassembled WGS sequence"/>
</dbReference>
<evidence type="ECO:0000256" key="3">
    <source>
        <dbReference type="ARBA" id="ARBA00022448"/>
    </source>
</evidence>
<evidence type="ECO:0000256" key="5">
    <source>
        <dbReference type="ARBA" id="ARBA00022692"/>
    </source>
</evidence>
<evidence type="ECO:0000256" key="6">
    <source>
        <dbReference type="ARBA" id="ARBA00022795"/>
    </source>
</evidence>
<dbReference type="EMBL" id="JNOC01000016">
    <property type="protein sequence ID" value="KPH56372.1"/>
    <property type="molecule type" value="Genomic_DNA"/>
</dbReference>
<dbReference type="NCBIfam" id="NF009438">
    <property type="entry name" value="PRK12797.1"/>
    <property type="match status" value="1"/>
</dbReference>
<dbReference type="GO" id="GO:0005886">
    <property type="term" value="C:plasma membrane"/>
    <property type="evidence" value="ECO:0007669"/>
    <property type="project" value="UniProtKB-SubCell"/>
</dbReference>
<evidence type="ECO:0000256" key="12">
    <source>
        <dbReference type="RuleBase" id="RU362069"/>
    </source>
</evidence>
<dbReference type="PANTHER" id="PTHR30587">
    <property type="entry name" value="FLAGELLAR BIOSYNTHETIC PROTEIN FLIP"/>
    <property type="match status" value="1"/>
</dbReference>
<keyword evidence="10" id="KW-0975">Bacterial flagellum</keyword>